<organism evidence="3 4">
    <name type="scientific">Bauldia litoralis</name>
    <dbReference type="NCBI Taxonomy" id="665467"/>
    <lineage>
        <taxon>Bacteria</taxon>
        <taxon>Pseudomonadati</taxon>
        <taxon>Pseudomonadota</taxon>
        <taxon>Alphaproteobacteria</taxon>
        <taxon>Hyphomicrobiales</taxon>
        <taxon>Kaistiaceae</taxon>
        <taxon>Bauldia</taxon>
    </lineage>
</organism>
<evidence type="ECO:0000259" key="2">
    <source>
        <dbReference type="Pfam" id="PF22570"/>
    </source>
</evidence>
<gene>
    <name evidence="3" type="ORF">SAMN02982931_01238</name>
</gene>
<feature type="transmembrane region" description="Helical" evidence="1">
    <location>
        <begin position="46"/>
        <end position="66"/>
    </location>
</feature>
<dbReference type="STRING" id="665467.SAMN02982931_01238"/>
<evidence type="ECO:0000256" key="1">
    <source>
        <dbReference type="SAM" id="Phobius"/>
    </source>
</evidence>
<sequence>MSNTPLQEDDANDPRGPGAWVAALILIGVGIVFLLQNMGYAIPGNWWALFILIPAVFALIGAWKAYAANGFGAAVIGPLITGIVLVALTLMFLFDLDVDWNVIWPAVLIVIGVLALGRAYSRR</sequence>
<dbReference type="InterPro" id="IPR054331">
    <property type="entry name" value="LiaF_TM"/>
</dbReference>
<name>A0A1G6B525_9HYPH</name>
<feature type="transmembrane region" description="Helical" evidence="1">
    <location>
        <begin position="100"/>
        <end position="120"/>
    </location>
</feature>
<feature type="transmembrane region" description="Helical" evidence="1">
    <location>
        <begin position="73"/>
        <end position="94"/>
    </location>
</feature>
<feature type="transmembrane region" description="Helical" evidence="1">
    <location>
        <begin position="20"/>
        <end position="40"/>
    </location>
</feature>
<reference evidence="3 4" key="1">
    <citation type="submission" date="2016-10" db="EMBL/GenBank/DDBJ databases">
        <authorList>
            <person name="de Groot N.N."/>
        </authorList>
    </citation>
    <scope>NUCLEOTIDE SEQUENCE [LARGE SCALE GENOMIC DNA]</scope>
    <source>
        <strain evidence="3 4">ATCC 35022</strain>
    </source>
</reference>
<feature type="domain" description="LiaF transmembrane" evidence="2">
    <location>
        <begin position="22"/>
        <end position="116"/>
    </location>
</feature>
<keyword evidence="4" id="KW-1185">Reference proteome</keyword>
<dbReference type="OrthoDB" id="3078741at2"/>
<proteinExistence type="predicted"/>
<keyword evidence="1" id="KW-0472">Membrane</keyword>
<accession>A0A1G6B525</accession>
<dbReference type="Proteomes" id="UP000199071">
    <property type="component" value="Unassembled WGS sequence"/>
</dbReference>
<dbReference type="Pfam" id="PF22570">
    <property type="entry name" value="LiaF-TM"/>
    <property type="match status" value="1"/>
</dbReference>
<dbReference type="AlphaFoldDB" id="A0A1G6B525"/>
<protein>
    <recommendedName>
        <fullName evidence="2">LiaF transmembrane domain-containing protein</fullName>
    </recommendedName>
</protein>
<evidence type="ECO:0000313" key="4">
    <source>
        <dbReference type="Proteomes" id="UP000199071"/>
    </source>
</evidence>
<keyword evidence="1" id="KW-0812">Transmembrane</keyword>
<dbReference type="RefSeq" id="WP_090875509.1">
    <property type="nucleotide sequence ID" value="NZ_FMXQ01000002.1"/>
</dbReference>
<evidence type="ECO:0000313" key="3">
    <source>
        <dbReference type="EMBL" id="SDB15735.1"/>
    </source>
</evidence>
<keyword evidence="1" id="KW-1133">Transmembrane helix</keyword>
<dbReference type="EMBL" id="FMXQ01000002">
    <property type="protein sequence ID" value="SDB15735.1"/>
    <property type="molecule type" value="Genomic_DNA"/>
</dbReference>